<dbReference type="CDD" id="cd08411">
    <property type="entry name" value="PBP2_OxyR"/>
    <property type="match status" value="1"/>
</dbReference>
<keyword evidence="4" id="KW-0010">Activator</keyword>
<dbReference type="Gene3D" id="1.10.10.10">
    <property type="entry name" value="Winged helix-like DNA-binding domain superfamily/Winged helix DNA-binding domain"/>
    <property type="match status" value="1"/>
</dbReference>
<keyword evidence="5" id="KW-0804">Transcription</keyword>
<accession>A0A1B1YR45</accession>
<feature type="domain" description="HTH lysR-type" evidence="6">
    <location>
        <begin position="1"/>
        <end position="58"/>
    </location>
</feature>
<dbReference type="PROSITE" id="PS50931">
    <property type="entry name" value="HTH_LYSR"/>
    <property type="match status" value="1"/>
</dbReference>
<dbReference type="InterPro" id="IPR036388">
    <property type="entry name" value="WH-like_DNA-bd_sf"/>
</dbReference>
<dbReference type="SUPFAM" id="SSF53850">
    <property type="entry name" value="Periplasmic binding protein-like II"/>
    <property type="match status" value="1"/>
</dbReference>
<organism evidence="7 8">
    <name type="scientific">Immundisolibacter cernigliae</name>
    <dbReference type="NCBI Taxonomy" id="1810504"/>
    <lineage>
        <taxon>Bacteria</taxon>
        <taxon>Pseudomonadati</taxon>
        <taxon>Pseudomonadota</taxon>
        <taxon>Gammaproteobacteria</taxon>
        <taxon>Immundisolibacterales</taxon>
        <taxon>Immundisolibacteraceae</taxon>
        <taxon>Immundisolibacter</taxon>
    </lineage>
</organism>
<dbReference type="InterPro" id="IPR005119">
    <property type="entry name" value="LysR_subst-bd"/>
</dbReference>
<dbReference type="Pfam" id="PF03466">
    <property type="entry name" value="LysR_substrate"/>
    <property type="match status" value="1"/>
</dbReference>
<evidence type="ECO:0000259" key="6">
    <source>
        <dbReference type="PROSITE" id="PS50931"/>
    </source>
</evidence>
<dbReference type="STRING" id="1810504.PG2T_02630"/>
<reference evidence="8" key="1">
    <citation type="submission" date="2016-03" db="EMBL/GenBank/DDBJ databases">
        <title>Complete genome sequence of Solimmundus cernigliae, representing a novel lineage of polycyclic aromatic hydrocarbon degraders within the Gammaproteobacteria.</title>
        <authorList>
            <person name="Singleton D.R."/>
            <person name="Dickey A.N."/>
            <person name="Scholl E.H."/>
            <person name="Wright F.A."/>
            <person name="Aitken M.D."/>
        </authorList>
    </citation>
    <scope>NUCLEOTIDE SEQUENCE [LARGE SCALE GENOMIC DNA]</scope>
    <source>
        <strain evidence="8">TR3.2</strain>
    </source>
</reference>
<evidence type="ECO:0000256" key="5">
    <source>
        <dbReference type="ARBA" id="ARBA00023163"/>
    </source>
</evidence>
<gene>
    <name evidence="7" type="ORF">PG2T_02630</name>
</gene>
<protein>
    <submittedName>
        <fullName evidence="7">LysR family transcriptional regulator</fullName>
    </submittedName>
</protein>
<dbReference type="PANTHER" id="PTHR30346:SF26">
    <property type="entry name" value="HYDROGEN PEROXIDE-INDUCIBLE GENES ACTIVATOR"/>
    <property type="match status" value="1"/>
</dbReference>
<dbReference type="Gene3D" id="3.40.190.10">
    <property type="entry name" value="Periplasmic binding protein-like II"/>
    <property type="match status" value="2"/>
</dbReference>
<keyword evidence="8" id="KW-1185">Reference proteome</keyword>
<dbReference type="SUPFAM" id="SSF46785">
    <property type="entry name" value="Winged helix' DNA-binding domain"/>
    <property type="match status" value="1"/>
</dbReference>
<keyword evidence="2" id="KW-0805">Transcription regulation</keyword>
<dbReference type="GO" id="GO:0003700">
    <property type="term" value="F:DNA-binding transcription factor activity"/>
    <property type="evidence" value="ECO:0007669"/>
    <property type="project" value="InterPro"/>
</dbReference>
<dbReference type="EMBL" id="CP014671">
    <property type="protein sequence ID" value="ANX03192.1"/>
    <property type="molecule type" value="Genomic_DNA"/>
</dbReference>
<dbReference type="PRINTS" id="PR00039">
    <property type="entry name" value="HTHLYSR"/>
</dbReference>
<dbReference type="GO" id="GO:0003677">
    <property type="term" value="F:DNA binding"/>
    <property type="evidence" value="ECO:0007669"/>
    <property type="project" value="UniProtKB-KW"/>
</dbReference>
<dbReference type="OrthoDB" id="5297026at2"/>
<proteinExistence type="inferred from homology"/>
<dbReference type="KEGG" id="gbi:PG2T_02630"/>
<dbReference type="Pfam" id="PF00126">
    <property type="entry name" value="HTH_1"/>
    <property type="match status" value="1"/>
</dbReference>
<comment type="similarity">
    <text evidence="1">Belongs to the LysR transcriptional regulatory family.</text>
</comment>
<evidence type="ECO:0000256" key="3">
    <source>
        <dbReference type="ARBA" id="ARBA00023125"/>
    </source>
</evidence>
<dbReference type="InParanoid" id="A0A1B1YR45"/>
<dbReference type="GO" id="GO:0032993">
    <property type="term" value="C:protein-DNA complex"/>
    <property type="evidence" value="ECO:0007669"/>
    <property type="project" value="TreeGrafter"/>
</dbReference>
<dbReference type="RefSeq" id="WP_068802697.1">
    <property type="nucleotide sequence ID" value="NZ_CP014671.1"/>
</dbReference>
<sequence length="305" mass="33091">MTLNELRYLVAVARERHFGRAAAHCFVSQPSLSIAIRKLEEELGVPLFERLPGHIQPTPIGQQIADQARRVLADVDTIRALAATATDPLAGPFRLGVIFSIGPYLLPRLIPLLGRLAPRMPLVIEENYTDDLGTRLQRGELDAVVLSLPYRAPDIDVVPCYREEFVVAMPPGHPWTRQASIGPAQLGDENVLLLGPRHCFRDQVLALCPALMHKGGQRLEGSSLETIRYMVASGAGISVLPVGALGESPRERALLAVRPFRGTAPYRQVALASRTGFFRPRAIEILAQAITDCAPSATGSSSAFG</sequence>
<evidence type="ECO:0000256" key="4">
    <source>
        <dbReference type="ARBA" id="ARBA00023159"/>
    </source>
</evidence>
<dbReference type="InterPro" id="IPR000847">
    <property type="entry name" value="LysR_HTH_N"/>
</dbReference>
<dbReference type="PANTHER" id="PTHR30346">
    <property type="entry name" value="TRANSCRIPTIONAL DUAL REGULATOR HCAR-RELATED"/>
    <property type="match status" value="1"/>
</dbReference>
<evidence type="ECO:0000256" key="1">
    <source>
        <dbReference type="ARBA" id="ARBA00009437"/>
    </source>
</evidence>
<evidence type="ECO:0000313" key="8">
    <source>
        <dbReference type="Proteomes" id="UP000092952"/>
    </source>
</evidence>
<dbReference type="Proteomes" id="UP000092952">
    <property type="component" value="Chromosome"/>
</dbReference>
<dbReference type="FunCoup" id="A0A1B1YR45">
    <property type="interactions" value="205"/>
</dbReference>
<evidence type="ECO:0000313" key="7">
    <source>
        <dbReference type="EMBL" id="ANX03192.1"/>
    </source>
</evidence>
<dbReference type="InterPro" id="IPR036390">
    <property type="entry name" value="WH_DNA-bd_sf"/>
</dbReference>
<evidence type="ECO:0000256" key="2">
    <source>
        <dbReference type="ARBA" id="ARBA00023015"/>
    </source>
</evidence>
<keyword evidence="3" id="KW-0238">DNA-binding</keyword>
<dbReference type="FunFam" id="1.10.10.10:FF:000001">
    <property type="entry name" value="LysR family transcriptional regulator"/>
    <property type="match status" value="1"/>
</dbReference>
<dbReference type="AlphaFoldDB" id="A0A1B1YR45"/>
<name>A0A1B1YR45_9GAMM</name>